<keyword evidence="2" id="KW-0560">Oxidoreductase</keyword>
<dbReference type="NCBIfam" id="TIGR00778">
    <property type="entry name" value="ahpD_dom"/>
    <property type="match status" value="1"/>
</dbReference>
<evidence type="ECO:0000259" key="1">
    <source>
        <dbReference type="Pfam" id="PF02627"/>
    </source>
</evidence>
<reference evidence="2 3" key="1">
    <citation type="submission" date="2017-07" db="EMBL/GenBank/DDBJ databases">
        <title>Acidovorax KNDSW TSA 6 genome sequence and assembly.</title>
        <authorList>
            <person name="Mayilraj S."/>
        </authorList>
    </citation>
    <scope>NUCLEOTIDE SEQUENCE [LARGE SCALE GENOMIC DNA]</scope>
    <source>
        <strain evidence="2 3">KNDSW-TSA6</strain>
    </source>
</reference>
<organism evidence="2 3">
    <name type="scientific">Acidovorax kalamii</name>
    <dbReference type="NCBI Taxonomy" id="2004485"/>
    <lineage>
        <taxon>Bacteria</taxon>
        <taxon>Pseudomonadati</taxon>
        <taxon>Pseudomonadota</taxon>
        <taxon>Betaproteobacteria</taxon>
        <taxon>Burkholderiales</taxon>
        <taxon>Comamonadaceae</taxon>
        <taxon>Acidovorax</taxon>
    </lineage>
</organism>
<dbReference type="EMBL" id="NOIG01000008">
    <property type="protein sequence ID" value="OYD49781.1"/>
    <property type="molecule type" value="Genomic_DNA"/>
</dbReference>
<name>A0A235EL80_9BURK</name>
<comment type="caution">
    <text evidence="2">The sequence shown here is derived from an EMBL/GenBank/DDBJ whole genome shotgun (WGS) entry which is preliminary data.</text>
</comment>
<protein>
    <submittedName>
        <fullName evidence="2">Alkylhydroperoxidase</fullName>
    </submittedName>
</protein>
<dbReference type="PANTHER" id="PTHR34846:SF10">
    <property type="entry name" value="CYTOPLASMIC PROTEIN"/>
    <property type="match status" value="1"/>
</dbReference>
<dbReference type="InterPro" id="IPR029032">
    <property type="entry name" value="AhpD-like"/>
</dbReference>
<dbReference type="RefSeq" id="WP_094289942.1">
    <property type="nucleotide sequence ID" value="NZ_NOIG01000008.1"/>
</dbReference>
<dbReference type="Pfam" id="PF02627">
    <property type="entry name" value="CMD"/>
    <property type="match status" value="1"/>
</dbReference>
<dbReference type="SUPFAM" id="SSF69118">
    <property type="entry name" value="AhpD-like"/>
    <property type="match status" value="1"/>
</dbReference>
<keyword evidence="2" id="KW-0575">Peroxidase</keyword>
<feature type="domain" description="Carboxymuconolactone decarboxylase-like" evidence="1">
    <location>
        <begin position="27"/>
        <end position="96"/>
    </location>
</feature>
<evidence type="ECO:0000313" key="2">
    <source>
        <dbReference type="EMBL" id="OYD49781.1"/>
    </source>
</evidence>
<proteinExistence type="predicted"/>
<dbReference type="PANTHER" id="PTHR34846">
    <property type="entry name" value="4-CARBOXYMUCONOLACTONE DECARBOXYLASE FAMILY PROTEIN (AFU_ORTHOLOGUE AFUA_6G11590)"/>
    <property type="match status" value="1"/>
</dbReference>
<dbReference type="AlphaFoldDB" id="A0A235EL80"/>
<dbReference type="Proteomes" id="UP000215441">
    <property type="component" value="Unassembled WGS sequence"/>
</dbReference>
<accession>A0A235EL80</accession>
<keyword evidence="3" id="KW-1185">Reference proteome</keyword>
<evidence type="ECO:0000313" key="3">
    <source>
        <dbReference type="Proteomes" id="UP000215441"/>
    </source>
</evidence>
<dbReference type="InterPro" id="IPR004675">
    <property type="entry name" value="AhpD_core"/>
</dbReference>
<dbReference type="Gene3D" id="1.20.1290.10">
    <property type="entry name" value="AhpD-like"/>
    <property type="match status" value="1"/>
</dbReference>
<sequence>MSQHTARLPYHQLSSKAFMGLVSLSETIKKGPLGLRLTELVFLRVSQINGCAYCMDMHWHVLVKDGVAPRHLNAVAGWREAPFFSERERAALRWAEIITATPHSDASDAEFAQLKDVFSDAEISDLGFAIAVINGWNLINAGMRAPIPETPAV</sequence>
<gene>
    <name evidence="2" type="ORF">CBY09_12545</name>
</gene>
<dbReference type="OrthoDB" id="9801997at2"/>
<dbReference type="InterPro" id="IPR003779">
    <property type="entry name" value="CMD-like"/>
</dbReference>
<dbReference type="GO" id="GO:0051920">
    <property type="term" value="F:peroxiredoxin activity"/>
    <property type="evidence" value="ECO:0007669"/>
    <property type="project" value="InterPro"/>
</dbReference>